<dbReference type="InterPro" id="IPR015077">
    <property type="entry name" value="DUF1858"/>
</dbReference>
<dbReference type="PANTHER" id="PTHR39341:SF1">
    <property type="entry name" value="DUF1858 DOMAIN-CONTAINING PROTEIN"/>
    <property type="match status" value="1"/>
</dbReference>
<name>A0A317G331_BUTFI</name>
<keyword evidence="3" id="KW-1185">Reference proteome</keyword>
<evidence type="ECO:0000259" key="1">
    <source>
        <dbReference type="Pfam" id="PF08984"/>
    </source>
</evidence>
<dbReference type="PANTHER" id="PTHR39341">
    <property type="entry name" value="BSL7085 PROTEIN"/>
    <property type="match status" value="1"/>
</dbReference>
<dbReference type="EMBL" id="NXNG01000001">
    <property type="protein sequence ID" value="PWT28474.1"/>
    <property type="molecule type" value="Genomic_DNA"/>
</dbReference>
<organism evidence="2 3">
    <name type="scientific">Butyrivibrio fibrisolvens</name>
    <dbReference type="NCBI Taxonomy" id="831"/>
    <lineage>
        <taxon>Bacteria</taxon>
        <taxon>Bacillati</taxon>
        <taxon>Bacillota</taxon>
        <taxon>Clostridia</taxon>
        <taxon>Lachnospirales</taxon>
        <taxon>Lachnospiraceae</taxon>
        <taxon>Butyrivibrio</taxon>
    </lineage>
</organism>
<reference evidence="2 3" key="1">
    <citation type="submission" date="2017-09" db="EMBL/GenBank/DDBJ databases">
        <title>High-quality draft genome sequence of Butyrivibrio fibrisolvens INBov1, isolated from cow rumen.</title>
        <authorList>
            <person name="Rodriguez Hernaez J."/>
            <person name="Rivarola M."/>
            <person name="Paniego N."/>
            <person name="Cravero S."/>
            <person name="Ceron Cucchi M."/>
            <person name="Martinez M.C."/>
        </authorList>
    </citation>
    <scope>NUCLEOTIDE SEQUENCE [LARGE SCALE GENOMIC DNA]</scope>
    <source>
        <strain evidence="2 3">INBov1</strain>
    </source>
</reference>
<dbReference type="Pfam" id="PF08984">
    <property type="entry name" value="DUF1858"/>
    <property type="match status" value="1"/>
</dbReference>
<dbReference type="Gene3D" id="1.10.3910.10">
    <property type="entry name" value="SP0561-like"/>
    <property type="match status" value="1"/>
</dbReference>
<evidence type="ECO:0000313" key="2">
    <source>
        <dbReference type="EMBL" id="PWT28474.1"/>
    </source>
</evidence>
<sequence length="72" mass="7420">MANTFVNGDTLIGEIVNTYPESADILMGIGMHCLGCPASQAESLSDACAVHGLDAEPVVDALNAMIEGREAV</sequence>
<comment type="caution">
    <text evidence="2">The sequence shown here is derived from an EMBL/GenBank/DDBJ whole genome shotgun (WGS) entry which is preliminary data.</text>
</comment>
<feature type="domain" description="DUF1858" evidence="1">
    <location>
        <begin position="7"/>
        <end position="56"/>
    </location>
</feature>
<dbReference type="SUPFAM" id="SSF140683">
    <property type="entry name" value="SP0561-like"/>
    <property type="match status" value="1"/>
</dbReference>
<dbReference type="NCBIfam" id="TIGR03980">
    <property type="entry name" value="prismane_assoc"/>
    <property type="match status" value="1"/>
</dbReference>
<dbReference type="InterPro" id="IPR023883">
    <property type="entry name" value="CHP03980_redox-disulphide"/>
</dbReference>
<accession>A0A317G331</accession>
<evidence type="ECO:0000313" key="3">
    <source>
        <dbReference type="Proteomes" id="UP000245488"/>
    </source>
</evidence>
<gene>
    <name evidence="2" type="ORF">CPT75_15825</name>
</gene>
<dbReference type="AlphaFoldDB" id="A0A317G331"/>
<dbReference type="InterPro" id="IPR038062">
    <property type="entry name" value="ScdA-like_N_sf"/>
</dbReference>
<protein>
    <submittedName>
        <fullName evidence="2">Disulfide oxidoreductase</fullName>
    </submittedName>
</protein>
<dbReference type="Proteomes" id="UP000245488">
    <property type="component" value="Chromosome"/>
</dbReference>
<dbReference type="RefSeq" id="WP_110073646.1">
    <property type="nucleotide sequence ID" value="NZ_CM009896.1"/>
</dbReference>
<proteinExistence type="predicted"/>